<dbReference type="GO" id="GO:0005829">
    <property type="term" value="C:cytosol"/>
    <property type="evidence" value="ECO:0007669"/>
    <property type="project" value="TreeGrafter"/>
</dbReference>
<dbReference type="InterPro" id="IPR050523">
    <property type="entry name" value="AKR_Detox_Biosynth"/>
</dbReference>
<dbReference type="PANTHER" id="PTHR43364">
    <property type="entry name" value="NADH-SPECIFIC METHYLGLYOXAL REDUCTASE-RELATED"/>
    <property type="match status" value="1"/>
</dbReference>
<dbReference type="SUPFAM" id="SSF51430">
    <property type="entry name" value="NAD(P)-linked oxidoreductase"/>
    <property type="match status" value="1"/>
</dbReference>
<organism evidence="2 3">
    <name type="scientific">Microbacterium bovistercoris</name>
    <dbReference type="NCBI Taxonomy" id="2293570"/>
    <lineage>
        <taxon>Bacteria</taxon>
        <taxon>Bacillati</taxon>
        <taxon>Actinomycetota</taxon>
        <taxon>Actinomycetes</taxon>
        <taxon>Micrococcales</taxon>
        <taxon>Microbacteriaceae</taxon>
        <taxon>Microbacterium</taxon>
    </lineage>
</organism>
<comment type="caution">
    <text evidence="2">The sequence shown here is derived from an EMBL/GenBank/DDBJ whole genome shotgun (WGS) entry which is preliminary data.</text>
</comment>
<dbReference type="RefSeq" id="WP_116241785.1">
    <property type="nucleotide sequence ID" value="NZ_QUAB01000039.1"/>
</dbReference>
<dbReference type="InterPro" id="IPR036812">
    <property type="entry name" value="NAD(P)_OxRdtase_dom_sf"/>
</dbReference>
<evidence type="ECO:0000259" key="1">
    <source>
        <dbReference type="Pfam" id="PF00248"/>
    </source>
</evidence>
<dbReference type="PANTHER" id="PTHR43364:SF6">
    <property type="entry name" value="OXIDOREDUCTASE-RELATED"/>
    <property type="match status" value="1"/>
</dbReference>
<protein>
    <submittedName>
        <fullName evidence="2">Aldo/keto reductase</fullName>
    </submittedName>
</protein>
<evidence type="ECO:0000313" key="2">
    <source>
        <dbReference type="EMBL" id="REJ05853.1"/>
    </source>
</evidence>
<dbReference type="Proteomes" id="UP000262172">
    <property type="component" value="Unassembled WGS sequence"/>
</dbReference>
<reference evidence="2 3" key="1">
    <citation type="submission" date="2018-08" db="EMBL/GenBank/DDBJ databases">
        <title>Isolation, diversity and antifungal activity of Actinobacteria from cow dung.</title>
        <authorList>
            <person name="Ling L."/>
        </authorList>
    </citation>
    <scope>NUCLEOTIDE SEQUENCE [LARGE SCALE GENOMIC DNA]</scope>
    <source>
        <strain evidence="2 3">NEAU-LLE</strain>
    </source>
</reference>
<dbReference type="Pfam" id="PF00248">
    <property type="entry name" value="Aldo_ket_red"/>
    <property type="match status" value="1"/>
</dbReference>
<dbReference type="Gene3D" id="3.20.20.100">
    <property type="entry name" value="NADP-dependent oxidoreductase domain"/>
    <property type="match status" value="1"/>
</dbReference>
<proteinExistence type="predicted"/>
<dbReference type="EMBL" id="QUAB01000039">
    <property type="protein sequence ID" value="REJ05853.1"/>
    <property type="molecule type" value="Genomic_DNA"/>
</dbReference>
<gene>
    <name evidence="2" type="ORF">DY023_07835</name>
</gene>
<dbReference type="OrthoDB" id="9768793at2"/>
<sequence length="329" mass="35459">MQYRTISDGRTSFEVSTLCLGAMNFGTRVDEQTSRAILDRFVDAGGTFIDTANNYAIWSGGTGRDSEDLLGRWLKDSGNRDSLRIATKLGAAPRDPGVPLTEDNFEGLSAEVIARQAPESARHLGVDHIDVLYGHVDDRATDPAETVAAFGELQRSGLVGITGISNIATWRLVEARQEAQRQDVAPYGLVQQQYSYLHPAPKYGRNNFVTPGMLDYAASTGTAERPPLALTVYSPLHQGAISRLNQPMWGGVDHPTSHARRALLHEVAADIGRTPNQVALAWLLGGEVPVIPVVGVSSIAQLDEVLGAADVVLDDDVRAQLDAEPADPR</sequence>
<dbReference type="InterPro" id="IPR023210">
    <property type="entry name" value="NADP_OxRdtase_dom"/>
</dbReference>
<keyword evidence="3" id="KW-1185">Reference proteome</keyword>
<feature type="domain" description="NADP-dependent oxidoreductase" evidence="1">
    <location>
        <begin position="18"/>
        <end position="323"/>
    </location>
</feature>
<dbReference type="AlphaFoldDB" id="A0A371NTY0"/>
<name>A0A371NTY0_9MICO</name>
<accession>A0A371NTY0</accession>
<evidence type="ECO:0000313" key="3">
    <source>
        <dbReference type="Proteomes" id="UP000262172"/>
    </source>
</evidence>